<keyword evidence="4" id="KW-0813">Transport</keyword>
<gene>
    <name evidence="12" type="ORF">FD145_1264</name>
</gene>
<dbReference type="GO" id="GO:0015031">
    <property type="term" value="P:protein transport"/>
    <property type="evidence" value="ECO:0007669"/>
    <property type="project" value="UniProtKB-KW"/>
</dbReference>
<dbReference type="AlphaFoldDB" id="A0A833L057"/>
<evidence type="ECO:0000313" key="13">
    <source>
        <dbReference type="Proteomes" id="UP000488506"/>
    </source>
</evidence>
<keyword evidence="5" id="KW-1003">Cell membrane</keyword>
<proteinExistence type="inferred from homology"/>
<dbReference type="GO" id="GO:0009288">
    <property type="term" value="C:bacterial-type flagellum"/>
    <property type="evidence" value="ECO:0007669"/>
    <property type="project" value="InterPro"/>
</dbReference>
<reference evidence="12 13" key="1">
    <citation type="submission" date="2019-12" db="EMBL/GenBank/DDBJ databases">
        <authorList>
            <person name="Wolfe R."/>
            <person name="Danczak R."/>
            <person name="Wilkins M."/>
        </authorList>
    </citation>
    <scope>NUCLEOTIDE SEQUENCE [LARGE SCALE GENOMIC DNA]</scope>
    <source>
        <strain evidence="12">X2_MaxBin.013</strain>
    </source>
</reference>
<keyword evidence="6" id="KW-0145">Chemotaxis</keyword>
<evidence type="ECO:0000256" key="1">
    <source>
        <dbReference type="ARBA" id="ARBA00004413"/>
    </source>
</evidence>
<evidence type="ECO:0000256" key="2">
    <source>
        <dbReference type="ARBA" id="ARBA00010004"/>
    </source>
</evidence>
<evidence type="ECO:0000256" key="11">
    <source>
        <dbReference type="SAM" id="Coils"/>
    </source>
</evidence>
<keyword evidence="9" id="KW-0472">Membrane</keyword>
<dbReference type="Gene3D" id="1.10.287.1700">
    <property type="match status" value="1"/>
</dbReference>
<dbReference type="GO" id="GO:0005886">
    <property type="term" value="C:plasma membrane"/>
    <property type="evidence" value="ECO:0007669"/>
    <property type="project" value="UniProtKB-SubCell"/>
</dbReference>
<dbReference type="InterPro" id="IPR053716">
    <property type="entry name" value="Flag_assembly_chemotaxis_eff"/>
</dbReference>
<evidence type="ECO:0000256" key="8">
    <source>
        <dbReference type="ARBA" id="ARBA00022927"/>
    </source>
</evidence>
<evidence type="ECO:0000256" key="9">
    <source>
        <dbReference type="ARBA" id="ARBA00023136"/>
    </source>
</evidence>
<keyword evidence="7" id="KW-1005">Bacterial flagellum biogenesis</keyword>
<evidence type="ECO:0000313" key="12">
    <source>
        <dbReference type="EMBL" id="KAF0133465.1"/>
    </source>
</evidence>
<evidence type="ECO:0000256" key="6">
    <source>
        <dbReference type="ARBA" id="ARBA00022500"/>
    </source>
</evidence>
<organism evidence="12 13">
    <name type="scientific">Candidatus Saganbacteria bacterium</name>
    <dbReference type="NCBI Taxonomy" id="2575572"/>
    <lineage>
        <taxon>Bacteria</taxon>
        <taxon>Bacillati</taxon>
        <taxon>Saganbacteria</taxon>
    </lineage>
</organism>
<keyword evidence="12" id="KW-0969">Cilium</keyword>
<comment type="subcellular location">
    <subcellularLocation>
        <location evidence="1">Cell membrane</location>
        <topology evidence="1">Peripheral membrane protein</topology>
        <orientation evidence="1">Cytoplasmic side</orientation>
    </subcellularLocation>
</comment>
<name>A0A833L057_UNCSA</name>
<evidence type="ECO:0000256" key="4">
    <source>
        <dbReference type="ARBA" id="ARBA00022448"/>
    </source>
</evidence>
<keyword evidence="8" id="KW-0653">Protein transport</keyword>
<evidence type="ECO:0000256" key="3">
    <source>
        <dbReference type="ARBA" id="ARBA00020392"/>
    </source>
</evidence>
<evidence type="ECO:0000256" key="7">
    <source>
        <dbReference type="ARBA" id="ARBA00022795"/>
    </source>
</evidence>
<dbReference type="EMBL" id="WPAF01000025">
    <property type="protein sequence ID" value="KAF0133465.1"/>
    <property type="molecule type" value="Genomic_DNA"/>
</dbReference>
<feature type="coiled-coil region" evidence="11">
    <location>
        <begin position="86"/>
        <end position="141"/>
    </location>
</feature>
<evidence type="ECO:0000256" key="5">
    <source>
        <dbReference type="ARBA" id="ARBA00022475"/>
    </source>
</evidence>
<dbReference type="GO" id="GO:0044781">
    <property type="term" value="P:bacterial-type flagellum organization"/>
    <property type="evidence" value="ECO:0007669"/>
    <property type="project" value="UniProtKB-KW"/>
</dbReference>
<keyword evidence="12" id="KW-0966">Cell projection</keyword>
<protein>
    <recommendedName>
        <fullName evidence="3">Flagellar FliJ protein</fullName>
    </recommendedName>
</protein>
<dbReference type="GO" id="GO:0071973">
    <property type="term" value="P:bacterial-type flagellum-dependent cell motility"/>
    <property type="evidence" value="ECO:0007669"/>
    <property type="project" value="InterPro"/>
</dbReference>
<dbReference type="Pfam" id="PF02050">
    <property type="entry name" value="FliJ"/>
    <property type="match status" value="1"/>
</dbReference>
<dbReference type="Proteomes" id="UP000488506">
    <property type="component" value="Unassembled WGS sequence"/>
</dbReference>
<evidence type="ECO:0000256" key="10">
    <source>
        <dbReference type="ARBA" id="ARBA00023225"/>
    </source>
</evidence>
<keyword evidence="10" id="KW-1006">Bacterial flagellum protein export</keyword>
<keyword evidence="12" id="KW-0282">Flagellum</keyword>
<dbReference type="GO" id="GO:0006935">
    <property type="term" value="P:chemotaxis"/>
    <property type="evidence" value="ECO:0007669"/>
    <property type="project" value="UniProtKB-KW"/>
</dbReference>
<accession>A0A833L057</accession>
<sequence>MAKEIKAGKKFKYQLESVLKVRGIREKKEQEKFADKKRAYLTEKEKEEMLKDKKSGEEQEIREAFKQPLSDFEKVLRRHAHLGVLKGEIESQVEKVIEASQKLEDQRENLLKSMKDKKIIEKDRENNLKSYTKAMQDLEMKFLDEIATERFLHERLEKE</sequence>
<keyword evidence="11" id="KW-0175">Coiled coil</keyword>
<comment type="similarity">
    <text evidence="2">Belongs to the FliJ family.</text>
</comment>
<dbReference type="InterPro" id="IPR012823">
    <property type="entry name" value="Flagell_FliJ"/>
</dbReference>
<comment type="caution">
    <text evidence="12">The sequence shown here is derived from an EMBL/GenBank/DDBJ whole genome shotgun (WGS) entry which is preliminary data.</text>
</comment>